<accession>A0A9P1IGI2</accession>
<gene>
    <name evidence="2" type="ORF">CAMP_LOCUS6313</name>
</gene>
<keyword evidence="3" id="KW-1185">Reference proteome</keyword>
<dbReference type="Pfam" id="PF00144">
    <property type="entry name" value="Beta-lactamase"/>
    <property type="match status" value="1"/>
</dbReference>
<feature type="domain" description="Beta-lactamase-related" evidence="1">
    <location>
        <begin position="53"/>
        <end position="396"/>
    </location>
</feature>
<proteinExistence type="predicted"/>
<dbReference type="SUPFAM" id="SSF56601">
    <property type="entry name" value="beta-lactamase/transpeptidase-like"/>
    <property type="match status" value="1"/>
</dbReference>
<name>A0A9P1IGI2_9PELO</name>
<evidence type="ECO:0000313" key="3">
    <source>
        <dbReference type="Proteomes" id="UP001152747"/>
    </source>
</evidence>
<sequence>MMNSPVLLKLVLAIVVASVGWRFLSDRLYSKHRVEIGGHVDPRFAAVRDVFLKNFENGWEIEGSAFAVYLDGKRVVDLWGGYADKQAARKWAEDTITVTFSTTKAVSALAVALLYERGQLDYNDTVAKFWPGFGKHGRGNVTINQALSHMSGMAWLDTPITEEIAADHERIREIFENEPPKWAPGTKAGYHAYTYGWILDQIVRHVDVQKRGIGQFFREEIAAKTGVDYHIGLPKSEQHRVARMSVPSMANRLDEMWYDTRVLKYLGSLFKLMKDHPLSKTVSRCTINNPDYHRLEQSAALGIGNARSLAGLFDQVIRGKLVSQKTLQVISSPFVNNTDFIFDDHVAKGHGFFYLPIQRAGTEYGFGHTGHGCQMIITDLKNKLTIAYVTNGLKTGLYDLCRTYSRLQNSVYDVVEKLELN</sequence>
<dbReference type="AlphaFoldDB" id="A0A9P1IGI2"/>
<dbReference type="InterPro" id="IPR012338">
    <property type="entry name" value="Beta-lactam/transpept-like"/>
</dbReference>
<dbReference type="Proteomes" id="UP001152747">
    <property type="component" value="Unassembled WGS sequence"/>
</dbReference>
<reference evidence="2" key="1">
    <citation type="submission" date="2022-11" db="EMBL/GenBank/DDBJ databases">
        <authorList>
            <person name="Kikuchi T."/>
        </authorList>
    </citation>
    <scope>NUCLEOTIDE SEQUENCE</scope>
    <source>
        <strain evidence="2">PS1010</strain>
    </source>
</reference>
<dbReference type="OrthoDB" id="5946976at2759"/>
<evidence type="ECO:0000259" key="1">
    <source>
        <dbReference type="Pfam" id="PF00144"/>
    </source>
</evidence>
<protein>
    <recommendedName>
        <fullName evidence="1">Beta-lactamase-related domain-containing protein</fullName>
    </recommendedName>
</protein>
<dbReference type="InterPro" id="IPR001466">
    <property type="entry name" value="Beta-lactam-related"/>
</dbReference>
<evidence type="ECO:0000313" key="2">
    <source>
        <dbReference type="EMBL" id="CAI5443676.1"/>
    </source>
</evidence>
<dbReference type="PANTHER" id="PTHR43319:SF2">
    <property type="entry name" value="BETA-LACTAMASE-RELATED DOMAIN-CONTAINING PROTEIN"/>
    <property type="match status" value="1"/>
</dbReference>
<dbReference type="EMBL" id="CANHGI010000002">
    <property type="protein sequence ID" value="CAI5443676.1"/>
    <property type="molecule type" value="Genomic_DNA"/>
</dbReference>
<dbReference type="InterPro" id="IPR052907">
    <property type="entry name" value="Beta-lactamase/esterase"/>
</dbReference>
<dbReference type="Gene3D" id="3.40.710.10">
    <property type="entry name" value="DD-peptidase/beta-lactamase superfamily"/>
    <property type="match status" value="1"/>
</dbReference>
<dbReference type="PANTHER" id="PTHR43319">
    <property type="entry name" value="BETA-LACTAMASE-RELATED"/>
    <property type="match status" value="1"/>
</dbReference>
<organism evidence="2 3">
    <name type="scientific">Caenorhabditis angaria</name>
    <dbReference type="NCBI Taxonomy" id="860376"/>
    <lineage>
        <taxon>Eukaryota</taxon>
        <taxon>Metazoa</taxon>
        <taxon>Ecdysozoa</taxon>
        <taxon>Nematoda</taxon>
        <taxon>Chromadorea</taxon>
        <taxon>Rhabditida</taxon>
        <taxon>Rhabditina</taxon>
        <taxon>Rhabditomorpha</taxon>
        <taxon>Rhabditoidea</taxon>
        <taxon>Rhabditidae</taxon>
        <taxon>Peloderinae</taxon>
        <taxon>Caenorhabditis</taxon>
    </lineage>
</organism>
<comment type="caution">
    <text evidence="2">The sequence shown here is derived from an EMBL/GenBank/DDBJ whole genome shotgun (WGS) entry which is preliminary data.</text>
</comment>